<dbReference type="EMBL" id="LN609529">
    <property type="protein sequence ID" value="CEF66427.1"/>
    <property type="molecule type" value="Genomic_DNA"/>
</dbReference>
<dbReference type="AlphaFoldDB" id="A0A090L9J9"/>
<dbReference type="GO" id="GO:0006508">
    <property type="term" value="P:proteolysis"/>
    <property type="evidence" value="ECO:0007669"/>
    <property type="project" value="UniProtKB-KW"/>
</dbReference>
<evidence type="ECO:0000256" key="1">
    <source>
        <dbReference type="ARBA" id="ARBA00008455"/>
    </source>
</evidence>
<evidence type="ECO:0000256" key="2">
    <source>
        <dbReference type="ARBA" id="ARBA00022670"/>
    </source>
</evidence>
<feature type="domain" description="Peptidase C1A papain C-terminal" evidence="7">
    <location>
        <begin position="130"/>
        <end position="342"/>
    </location>
</feature>
<sequence>MILLTNIILFYFILYINYSNYVKAQIKKDNFFKIHDNLSWNQYQINLKQKYSNDIKNNIKKNFFINNKDVFKINNEMYTKEEVKFQIDINHISDRTPIEINQLNEFSKNIPLYNEEEKVNIWKPPEDLDPPDYVDWRERGYVTPVKNQLQCGSSYIFASIGSLEGQYIRKTGELISLSEQNILDCIGYDGCQGGWTNNVFKFIQIKNNIDKEKNYQYVGEKTFCKYTNESVNINVLGYYNIPINDEEALKKAVAFIGPISVVIDAKHISFTNYKNGIWSEKNCSTKNLSHAMLIVGYGSNGNDDYWIVKNSWSTLWGNNGYIFIARNKNNMCGIATMASFPIV</sequence>
<dbReference type="OrthoDB" id="10253408at2759"/>
<dbReference type="RefSeq" id="XP_024505627.1">
    <property type="nucleotide sequence ID" value="XM_024652006.1"/>
</dbReference>
<dbReference type="PANTHER" id="PTHR12411">
    <property type="entry name" value="CYSTEINE PROTEASE FAMILY C1-RELATED"/>
    <property type="match status" value="1"/>
</dbReference>
<dbReference type="InterPro" id="IPR039417">
    <property type="entry name" value="Peptidase_C1A_papain-like"/>
</dbReference>
<dbReference type="SUPFAM" id="SSF54001">
    <property type="entry name" value="Cysteine proteinases"/>
    <property type="match status" value="1"/>
</dbReference>
<dbReference type="PROSITE" id="PS00640">
    <property type="entry name" value="THIOL_PROTEASE_ASN"/>
    <property type="match status" value="1"/>
</dbReference>
<keyword evidence="2" id="KW-0645">Protease</keyword>
<evidence type="ECO:0000313" key="10">
    <source>
        <dbReference type="WBParaSite" id="SRAE_2000109500.1"/>
    </source>
</evidence>
<dbReference type="Gene3D" id="3.90.70.10">
    <property type="entry name" value="Cysteine proteinases"/>
    <property type="match status" value="1"/>
</dbReference>
<proteinExistence type="inferred from homology"/>
<dbReference type="Proteomes" id="UP000035682">
    <property type="component" value="Unplaced"/>
</dbReference>
<gene>
    <name evidence="8 10 11" type="ORF">SRAE_2000109500</name>
</gene>
<dbReference type="InterPro" id="IPR038765">
    <property type="entry name" value="Papain-like_cys_pep_sf"/>
</dbReference>
<dbReference type="InterPro" id="IPR025660">
    <property type="entry name" value="Pept_his_AS"/>
</dbReference>
<dbReference type="WBParaSite" id="SRAE_2000109500.1">
    <property type="protein sequence ID" value="SRAE_2000109500.1"/>
    <property type="gene ID" value="WBGene00261297"/>
</dbReference>
<keyword evidence="4" id="KW-0788">Thiol protease</keyword>
<evidence type="ECO:0000313" key="8">
    <source>
        <dbReference type="EMBL" id="CEF66427.1"/>
    </source>
</evidence>
<organism evidence="8">
    <name type="scientific">Strongyloides ratti</name>
    <name type="common">Parasitic roundworm</name>
    <dbReference type="NCBI Taxonomy" id="34506"/>
    <lineage>
        <taxon>Eukaryota</taxon>
        <taxon>Metazoa</taxon>
        <taxon>Ecdysozoa</taxon>
        <taxon>Nematoda</taxon>
        <taxon>Chromadorea</taxon>
        <taxon>Rhabditida</taxon>
        <taxon>Tylenchina</taxon>
        <taxon>Panagrolaimomorpha</taxon>
        <taxon>Strongyloidoidea</taxon>
        <taxon>Strongyloididae</taxon>
        <taxon>Strongyloides</taxon>
    </lineage>
</organism>
<dbReference type="SMART" id="SM00645">
    <property type="entry name" value="Pept_C1"/>
    <property type="match status" value="1"/>
</dbReference>
<dbReference type="InterPro" id="IPR013128">
    <property type="entry name" value="Peptidase_C1A"/>
</dbReference>
<keyword evidence="5" id="KW-1015">Disulfide bond</keyword>
<evidence type="ECO:0000256" key="4">
    <source>
        <dbReference type="ARBA" id="ARBA00022807"/>
    </source>
</evidence>
<evidence type="ECO:0000256" key="3">
    <source>
        <dbReference type="ARBA" id="ARBA00022801"/>
    </source>
</evidence>
<dbReference type="GeneID" id="36378791"/>
<keyword evidence="9" id="KW-1185">Reference proteome</keyword>
<accession>A0A090L9J9</accession>
<dbReference type="WormBase" id="SRAE_2000109500">
    <property type="protein sequence ID" value="SRP09729"/>
    <property type="gene ID" value="WBGene00261297"/>
</dbReference>
<evidence type="ECO:0000256" key="6">
    <source>
        <dbReference type="ARBA" id="ARBA00069138"/>
    </source>
</evidence>
<dbReference type="Pfam" id="PF00112">
    <property type="entry name" value="Peptidase_C1"/>
    <property type="match status" value="1"/>
</dbReference>
<evidence type="ECO:0000313" key="11">
    <source>
        <dbReference type="WormBase" id="SRAE_2000109500"/>
    </source>
</evidence>
<dbReference type="InterPro" id="IPR000668">
    <property type="entry name" value="Peptidase_C1A_C"/>
</dbReference>
<keyword evidence="3" id="KW-0378">Hydrolase</keyword>
<dbReference type="CTD" id="36378791"/>
<dbReference type="FunFam" id="3.90.70.10:FF:000006">
    <property type="entry name" value="Cathepsin S"/>
    <property type="match status" value="1"/>
</dbReference>
<dbReference type="PROSITE" id="PS00639">
    <property type="entry name" value="THIOL_PROTEASE_HIS"/>
    <property type="match status" value="1"/>
</dbReference>
<dbReference type="STRING" id="34506.A0A090L9J9"/>
<comment type="similarity">
    <text evidence="1">Belongs to the peptidase C1 family.</text>
</comment>
<name>A0A090L9J9_STRRB</name>
<evidence type="ECO:0000313" key="9">
    <source>
        <dbReference type="Proteomes" id="UP000035682"/>
    </source>
</evidence>
<evidence type="ECO:0000256" key="5">
    <source>
        <dbReference type="ARBA" id="ARBA00023157"/>
    </source>
</evidence>
<dbReference type="PRINTS" id="PR00705">
    <property type="entry name" value="PAPAIN"/>
</dbReference>
<dbReference type="InterPro" id="IPR025661">
    <property type="entry name" value="Pept_asp_AS"/>
</dbReference>
<evidence type="ECO:0000259" key="7">
    <source>
        <dbReference type="SMART" id="SM00645"/>
    </source>
</evidence>
<dbReference type="CDD" id="cd02248">
    <property type="entry name" value="Peptidase_C1A"/>
    <property type="match status" value="1"/>
</dbReference>
<protein>
    <recommendedName>
        <fullName evidence="6">Cathepsin L-like</fullName>
    </recommendedName>
</protein>
<dbReference type="OMA" id="AMNDNSH"/>
<dbReference type="GO" id="GO:0008234">
    <property type="term" value="F:cysteine-type peptidase activity"/>
    <property type="evidence" value="ECO:0007669"/>
    <property type="project" value="UniProtKB-KW"/>
</dbReference>
<reference evidence="10" key="2">
    <citation type="submission" date="2020-12" db="UniProtKB">
        <authorList>
            <consortium name="WormBaseParasite"/>
        </authorList>
    </citation>
    <scope>IDENTIFICATION</scope>
</reference>
<reference evidence="8 9" key="1">
    <citation type="submission" date="2014-09" db="EMBL/GenBank/DDBJ databases">
        <authorList>
            <person name="Martin A.A."/>
        </authorList>
    </citation>
    <scope>NUCLEOTIDE SEQUENCE</scope>
    <source>
        <strain evidence="9">ED321</strain>
        <strain evidence="8">ED321 Heterogonic</strain>
    </source>
</reference>